<dbReference type="eggNOG" id="COG1847">
    <property type="taxonomic scope" value="Bacteria"/>
</dbReference>
<keyword evidence="4" id="KW-1185">Reference proteome</keyword>
<proteinExistence type="predicted"/>
<dbReference type="GeneID" id="78513166"/>
<dbReference type="CDD" id="cd02644">
    <property type="entry name" value="R3H_jag"/>
    <property type="match status" value="1"/>
</dbReference>
<dbReference type="Pfam" id="PF13083">
    <property type="entry name" value="KH_KhpA-B"/>
    <property type="match status" value="1"/>
</dbReference>
<dbReference type="OrthoDB" id="9794483at2"/>
<protein>
    <submittedName>
        <fullName evidence="3">Single-stranded nucleic acid binding R3H domain protein</fullName>
    </submittedName>
</protein>
<dbReference type="HOGENOM" id="CLU_042512_5_0_11"/>
<accession>E1QXM0</accession>
<evidence type="ECO:0000313" key="4">
    <source>
        <dbReference type="Proteomes" id="UP000000333"/>
    </source>
</evidence>
<dbReference type="PANTHER" id="PTHR35800:SF1">
    <property type="entry name" value="RNA-BINDING PROTEIN KHPB"/>
    <property type="match status" value="1"/>
</dbReference>
<sequence>MEDERDLSPKQMEGTPSTPEPREDGELESLRLRYEAGESLSDEEVDRIADIAVTYVKSLLSYFGETQVAIDEYDGDEGELILDVSGGNLAVLIGRHGRTLEALQMIVSSFMSNKLHFHYPVSIDIEGYKSRRKEKVKSLARSAANRAIRQQGQVVLAPMNAYERRLVHLTLLENEEVSTHSEGEDPDRRVIITFVR</sequence>
<dbReference type="InterPro" id="IPR015946">
    <property type="entry name" value="KH_dom-like_a/b"/>
</dbReference>
<feature type="region of interest" description="Disordered" evidence="1">
    <location>
        <begin position="1"/>
        <end position="28"/>
    </location>
</feature>
<dbReference type="PROSITE" id="PS51061">
    <property type="entry name" value="R3H"/>
    <property type="match status" value="1"/>
</dbReference>
<dbReference type="InterPro" id="IPR036867">
    <property type="entry name" value="R3H_dom_sf"/>
</dbReference>
<reference evidence="3 4" key="1">
    <citation type="journal article" date="2010" name="Stand. Genomic Sci.">
        <title>Complete genome sequence of Olsenella uli type strain (VPI D76D-27C).</title>
        <authorList>
            <person name="Goker M."/>
            <person name="Held B."/>
            <person name="Lucas S."/>
            <person name="Nolan M."/>
            <person name="Yasawong M."/>
            <person name="Glavina Del Rio T."/>
            <person name="Tice H."/>
            <person name="Cheng J.F."/>
            <person name="Bruce D."/>
            <person name="Detter J.C."/>
            <person name="Tapia R."/>
            <person name="Han C."/>
            <person name="Goodwin L."/>
            <person name="Pitluck S."/>
            <person name="Liolios K."/>
            <person name="Ivanova N."/>
            <person name="Mavromatis K."/>
            <person name="Mikhailova N."/>
            <person name="Pati A."/>
            <person name="Chen A."/>
            <person name="Palaniappan K."/>
            <person name="Land M."/>
            <person name="Hauser L."/>
            <person name="Chang Y.J."/>
            <person name="Jeffries C.D."/>
            <person name="Rohde M."/>
            <person name="Sikorski J."/>
            <person name="Pukall R."/>
            <person name="Woyke T."/>
            <person name="Bristow J."/>
            <person name="Eisen J.A."/>
            <person name="Markowitz V."/>
            <person name="Hugenholtz P."/>
            <person name="Kyrpides N.C."/>
            <person name="Klenk H.P."/>
            <person name="Lapidus A."/>
        </authorList>
    </citation>
    <scope>NUCLEOTIDE SEQUENCE [LARGE SCALE GENOMIC DNA]</scope>
    <source>
        <strain evidence="4">ATCC 49627 / DSM 7084 / CIP 109912 / JCM 12494 / NCIMB 702895 / VPI D76D-27C</strain>
    </source>
</reference>
<dbReference type="STRING" id="633147.Olsu_1785"/>
<dbReference type="AlphaFoldDB" id="E1QXM0"/>
<dbReference type="Proteomes" id="UP000000333">
    <property type="component" value="Chromosome"/>
</dbReference>
<dbReference type="EMBL" id="CP002106">
    <property type="protein sequence ID" value="ADK68873.1"/>
    <property type="molecule type" value="Genomic_DNA"/>
</dbReference>
<name>E1QXM0_OLSUV</name>
<dbReference type="Pfam" id="PF01424">
    <property type="entry name" value="R3H"/>
    <property type="match status" value="1"/>
</dbReference>
<gene>
    <name evidence="3" type="ordered locus">Olsu_1785</name>
</gene>
<dbReference type="CDD" id="cd02414">
    <property type="entry name" value="KH-II_Jag"/>
    <property type="match status" value="1"/>
</dbReference>
<dbReference type="SUPFAM" id="SSF82708">
    <property type="entry name" value="R3H domain"/>
    <property type="match status" value="1"/>
</dbReference>
<dbReference type="InterPro" id="IPR038008">
    <property type="entry name" value="Jag_KH"/>
</dbReference>
<dbReference type="InterPro" id="IPR001374">
    <property type="entry name" value="R3H_dom"/>
</dbReference>
<evidence type="ECO:0000256" key="1">
    <source>
        <dbReference type="SAM" id="MobiDB-lite"/>
    </source>
</evidence>
<dbReference type="PANTHER" id="PTHR35800">
    <property type="entry name" value="PROTEIN JAG"/>
    <property type="match status" value="1"/>
</dbReference>
<feature type="domain" description="R3H" evidence="2">
    <location>
        <begin position="130"/>
        <end position="196"/>
    </location>
</feature>
<dbReference type="RefSeq" id="WP_013252623.1">
    <property type="nucleotide sequence ID" value="NC_014363.1"/>
</dbReference>
<dbReference type="GO" id="GO:0003723">
    <property type="term" value="F:RNA binding"/>
    <property type="evidence" value="ECO:0007669"/>
    <property type="project" value="InterPro"/>
</dbReference>
<evidence type="ECO:0000259" key="2">
    <source>
        <dbReference type="PROSITE" id="PS51061"/>
    </source>
</evidence>
<dbReference type="SMART" id="SM00393">
    <property type="entry name" value="R3H"/>
    <property type="match status" value="1"/>
</dbReference>
<evidence type="ECO:0000313" key="3">
    <source>
        <dbReference type="EMBL" id="ADK68873.1"/>
    </source>
</evidence>
<organism evidence="3 4">
    <name type="scientific">Olsenella uli (strain ATCC 49627 / DSM 7084 / CCUG 31166 / CIP 109912 / JCM 12494 / LMG 11480 / NCIMB 702895 / VPI D76D-27C)</name>
    <name type="common">Lactobacillus uli</name>
    <dbReference type="NCBI Taxonomy" id="633147"/>
    <lineage>
        <taxon>Bacteria</taxon>
        <taxon>Bacillati</taxon>
        <taxon>Actinomycetota</taxon>
        <taxon>Coriobacteriia</taxon>
        <taxon>Coriobacteriales</taxon>
        <taxon>Atopobiaceae</taxon>
        <taxon>Olsenella</taxon>
    </lineage>
</organism>
<dbReference type="InterPro" id="IPR039247">
    <property type="entry name" value="KhpB"/>
</dbReference>
<dbReference type="Gene3D" id="3.30.300.20">
    <property type="match status" value="1"/>
</dbReference>
<dbReference type="Gene3D" id="3.30.1370.50">
    <property type="entry name" value="R3H-like domain"/>
    <property type="match status" value="1"/>
</dbReference>
<dbReference type="InterPro" id="IPR034079">
    <property type="entry name" value="R3H_KhpB"/>
</dbReference>
<dbReference type="KEGG" id="ols:Olsu_1785"/>